<protein>
    <submittedName>
        <fullName evidence="2">Uncharacterized protein</fullName>
    </submittedName>
</protein>
<dbReference type="EMBL" id="GFDL01002131">
    <property type="protein sequence ID" value="JAV32914.1"/>
    <property type="molecule type" value="Transcribed_RNA"/>
</dbReference>
<dbReference type="AlphaFoldDB" id="A0A1Q3FZC3"/>
<reference evidence="2" key="1">
    <citation type="submission" date="2017-01" db="EMBL/GenBank/DDBJ databases">
        <title>A deep insight into the sialotranscriptome of adult male and female Cluex tarsalis mosquitoes.</title>
        <authorList>
            <person name="Ribeiro J.M."/>
            <person name="Moreira F."/>
            <person name="Bernard K.A."/>
            <person name="Calvo E."/>
        </authorList>
    </citation>
    <scope>NUCLEOTIDE SEQUENCE</scope>
    <source>
        <strain evidence="2">Kern County</strain>
        <tissue evidence="2">Salivary glands</tissue>
    </source>
</reference>
<feature type="transmembrane region" description="Helical" evidence="1">
    <location>
        <begin position="12"/>
        <end position="33"/>
    </location>
</feature>
<organism evidence="2">
    <name type="scientific">Culex tarsalis</name>
    <name type="common">Encephalitis mosquito</name>
    <dbReference type="NCBI Taxonomy" id="7177"/>
    <lineage>
        <taxon>Eukaryota</taxon>
        <taxon>Metazoa</taxon>
        <taxon>Ecdysozoa</taxon>
        <taxon>Arthropoda</taxon>
        <taxon>Hexapoda</taxon>
        <taxon>Insecta</taxon>
        <taxon>Pterygota</taxon>
        <taxon>Neoptera</taxon>
        <taxon>Endopterygota</taxon>
        <taxon>Diptera</taxon>
        <taxon>Nematocera</taxon>
        <taxon>Culicoidea</taxon>
        <taxon>Culicidae</taxon>
        <taxon>Culicinae</taxon>
        <taxon>Culicini</taxon>
        <taxon>Culex</taxon>
        <taxon>Culex</taxon>
    </lineage>
</organism>
<sequence>MSSSSQKPFRILGLAYSAVVSIGALCAIIYGIVRIANSDELIAYKMFDHNPNEVSIGPNRSYFYVMLFSSPLLQGIVWLVSSIFLAVGILKHNIVFVRGYRIHFIVISVVALTLFIVIHIYNLVHRKYPVSILFLVVGSAVMIVFFVLIMWILNGLIRYIEREQKSSNWILDTNHIVYQVA</sequence>
<name>A0A1Q3FZC3_CULTA</name>
<feature type="transmembrane region" description="Helical" evidence="1">
    <location>
        <begin position="102"/>
        <end position="124"/>
    </location>
</feature>
<evidence type="ECO:0000256" key="1">
    <source>
        <dbReference type="SAM" id="Phobius"/>
    </source>
</evidence>
<keyword evidence="1" id="KW-1133">Transmembrane helix</keyword>
<keyword evidence="1" id="KW-0812">Transmembrane</keyword>
<feature type="transmembrane region" description="Helical" evidence="1">
    <location>
        <begin position="130"/>
        <end position="153"/>
    </location>
</feature>
<proteinExistence type="predicted"/>
<feature type="transmembrane region" description="Helical" evidence="1">
    <location>
        <begin position="62"/>
        <end position="90"/>
    </location>
</feature>
<evidence type="ECO:0000313" key="2">
    <source>
        <dbReference type="EMBL" id="JAV32914.1"/>
    </source>
</evidence>
<accession>A0A1Q3FZC3</accession>
<keyword evidence="1" id="KW-0472">Membrane</keyword>